<reference evidence="2 3" key="1">
    <citation type="submission" date="2019-07" db="EMBL/GenBank/DDBJ databases">
        <title>Quadrisphaera sp. strain DD2A genome sequencing and assembly.</title>
        <authorList>
            <person name="Kim I."/>
        </authorList>
    </citation>
    <scope>NUCLEOTIDE SEQUENCE [LARGE SCALE GENOMIC DNA]</scope>
    <source>
        <strain evidence="2 3">DD2A</strain>
    </source>
</reference>
<dbReference type="InterPro" id="IPR029058">
    <property type="entry name" value="AB_hydrolase_fold"/>
</dbReference>
<name>A0A5C8ZII8_9ACTN</name>
<evidence type="ECO:0000259" key="1">
    <source>
        <dbReference type="Pfam" id="PF02230"/>
    </source>
</evidence>
<dbReference type="Gene3D" id="3.40.50.1820">
    <property type="entry name" value="alpha/beta hydrolase"/>
    <property type="match status" value="1"/>
</dbReference>
<accession>A0A5C8ZII8</accession>
<dbReference type="Proteomes" id="UP000321234">
    <property type="component" value="Unassembled WGS sequence"/>
</dbReference>
<sequence>MEPVVLRRGACGAAGAGAAPLVVLLHGRGATEADLVGLADHLPSGEGGPEYVALRAPIAEGGGYAWFANAGIGRPLPGSLTASTAWFRTWLDAEAPLDVERPRPVLLVGFSGGATFAGGALLADPARYAGLATLFATLPFDAGVPTTPGHLAGVPVFVAQGDADTVIPPELQRRTWTYLHETSGADLTAVRTPGGHGLTADVVVALHRWVADVLTAQRTGRLA</sequence>
<keyword evidence="3" id="KW-1185">Reference proteome</keyword>
<dbReference type="InterPro" id="IPR003140">
    <property type="entry name" value="PLipase/COase/thioEstase"/>
</dbReference>
<evidence type="ECO:0000313" key="3">
    <source>
        <dbReference type="Proteomes" id="UP000321234"/>
    </source>
</evidence>
<dbReference type="RefSeq" id="WP_147925380.1">
    <property type="nucleotide sequence ID" value="NZ_VKAC01000003.1"/>
</dbReference>
<evidence type="ECO:0000313" key="2">
    <source>
        <dbReference type="EMBL" id="TXR56959.1"/>
    </source>
</evidence>
<feature type="domain" description="Phospholipase/carboxylesterase/thioesterase" evidence="1">
    <location>
        <begin position="18"/>
        <end position="196"/>
    </location>
</feature>
<dbReference type="SUPFAM" id="SSF53474">
    <property type="entry name" value="alpha/beta-Hydrolases"/>
    <property type="match status" value="1"/>
</dbReference>
<dbReference type="AlphaFoldDB" id="A0A5C8ZII8"/>
<dbReference type="GO" id="GO:0016787">
    <property type="term" value="F:hydrolase activity"/>
    <property type="evidence" value="ECO:0007669"/>
    <property type="project" value="InterPro"/>
</dbReference>
<protein>
    <submittedName>
        <fullName evidence="2">Serine esterase</fullName>
    </submittedName>
</protein>
<organism evidence="2 3">
    <name type="scientific">Quadrisphaera setariae</name>
    <dbReference type="NCBI Taxonomy" id="2593304"/>
    <lineage>
        <taxon>Bacteria</taxon>
        <taxon>Bacillati</taxon>
        <taxon>Actinomycetota</taxon>
        <taxon>Actinomycetes</taxon>
        <taxon>Kineosporiales</taxon>
        <taxon>Kineosporiaceae</taxon>
        <taxon>Quadrisphaera</taxon>
    </lineage>
</organism>
<dbReference type="OrthoDB" id="822427at2"/>
<dbReference type="EMBL" id="VKAC01000003">
    <property type="protein sequence ID" value="TXR56959.1"/>
    <property type="molecule type" value="Genomic_DNA"/>
</dbReference>
<comment type="caution">
    <text evidence="2">The sequence shown here is derived from an EMBL/GenBank/DDBJ whole genome shotgun (WGS) entry which is preliminary data.</text>
</comment>
<gene>
    <name evidence="2" type="ORF">FMM08_05520</name>
</gene>
<proteinExistence type="predicted"/>
<dbReference type="Pfam" id="PF02230">
    <property type="entry name" value="Abhydrolase_2"/>
    <property type="match status" value="1"/>
</dbReference>